<feature type="transmembrane region" description="Helical" evidence="17">
    <location>
        <begin position="106"/>
        <end position="124"/>
    </location>
</feature>
<dbReference type="GO" id="GO:0005783">
    <property type="term" value="C:endoplasmic reticulum"/>
    <property type="evidence" value="ECO:0007669"/>
    <property type="project" value="UniProtKB-SubCell"/>
</dbReference>
<feature type="transmembrane region" description="Helical" evidence="17">
    <location>
        <begin position="182"/>
        <end position="203"/>
    </location>
</feature>
<evidence type="ECO:0000256" key="5">
    <source>
        <dbReference type="ARBA" id="ARBA00007882"/>
    </source>
</evidence>
<dbReference type="UniPathway" id="UPA00378"/>
<evidence type="ECO:0000256" key="15">
    <source>
        <dbReference type="ARBA" id="ARBA00045102"/>
    </source>
</evidence>
<evidence type="ECO:0000313" key="19">
    <source>
        <dbReference type="EMBL" id="CRK96945.1"/>
    </source>
</evidence>
<dbReference type="PROSITE" id="PS50293">
    <property type="entry name" value="TPR_REGION"/>
    <property type="match status" value="1"/>
</dbReference>
<feature type="transmembrane region" description="Helical" evidence="17">
    <location>
        <begin position="293"/>
        <end position="313"/>
    </location>
</feature>
<evidence type="ECO:0000256" key="1">
    <source>
        <dbReference type="ARBA" id="ARBA00003582"/>
    </source>
</evidence>
<comment type="function">
    <text evidence="1">Transfers mannosyl residues to the hydroxyl group of serine or threonine residues.</text>
</comment>
<keyword evidence="8 17" id="KW-0812">Transmembrane</keyword>
<dbReference type="InterPro" id="IPR052346">
    <property type="entry name" value="O-mannosyl-transferase_TMTC"/>
</dbReference>
<accession>A0A1J1IES7</accession>
<evidence type="ECO:0000256" key="12">
    <source>
        <dbReference type="ARBA" id="ARBA00022989"/>
    </source>
</evidence>
<keyword evidence="10 16" id="KW-0802">TPR repeat</keyword>
<comment type="pathway">
    <text evidence="4">Protein modification; protein glycosylation.</text>
</comment>
<feature type="repeat" description="TPR" evidence="16">
    <location>
        <begin position="389"/>
        <end position="422"/>
    </location>
</feature>
<evidence type="ECO:0000256" key="4">
    <source>
        <dbReference type="ARBA" id="ARBA00004922"/>
    </source>
</evidence>
<dbReference type="Gene3D" id="1.25.40.10">
    <property type="entry name" value="Tetratricopeptide repeat domain"/>
    <property type="match status" value="3"/>
</dbReference>
<evidence type="ECO:0000256" key="9">
    <source>
        <dbReference type="ARBA" id="ARBA00022737"/>
    </source>
</evidence>
<comment type="subcellular location">
    <subcellularLocation>
        <location evidence="3">Endoplasmic reticulum</location>
    </subcellularLocation>
    <subcellularLocation>
        <location evidence="2">Membrane</location>
        <topology evidence="2">Multi-pass membrane protein</topology>
    </subcellularLocation>
</comment>
<dbReference type="PROSITE" id="PS50005">
    <property type="entry name" value="TPR"/>
    <property type="match status" value="6"/>
</dbReference>
<evidence type="ECO:0000256" key="17">
    <source>
        <dbReference type="SAM" id="Phobius"/>
    </source>
</evidence>
<gene>
    <name evidence="19" type="ORF">CLUMA_CG010323</name>
</gene>
<dbReference type="InterPro" id="IPR011990">
    <property type="entry name" value="TPR-like_helical_dom_sf"/>
</dbReference>
<keyword evidence="20" id="KW-1185">Reference proteome</keyword>
<evidence type="ECO:0000256" key="7">
    <source>
        <dbReference type="ARBA" id="ARBA00022679"/>
    </source>
</evidence>
<dbReference type="SUPFAM" id="SSF48452">
    <property type="entry name" value="TPR-like"/>
    <property type="match status" value="1"/>
</dbReference>
<evidence type="ECO:0000256" key="2">
    <source>
        <dbReference type="ARBA" id="ARBA00004141"/>
    </source>
</evidence>
<keyword evidence="13 17" id="KW-0472">Membrane</keyword>
<proteinExistence type="inferred from homology"/>
<dbReference type="EMBL" id="CVRI01000045">
    <property type="protein sequence ID" value="CRK96945.1"/>
    <property type="molecule type" value="Genomic_DNA"/>
</dbReference>
<reference evidence="19 20" key="1">
    <citation type="submission" date="2015-04" db="EMBL/GenBank/DDBJ databases">
        <authorList>
            <person name="Syromyatnikov M.Y."/>
            <person name="Popov V.N."/>
        </authorList>
    </citation>
    <scope>NUCLEOTIDE SEQUENCE [LARGE SCALE GENOMIC DNA]</scope>
</reference>
<dbReference type="AlphaFoldDB" id="A0A1J1IES7"/>
<comment type="catalytic activity">
    <reaction evidence="14">
        <text>a di-trans,poly-cis-dolichyl beta-D-mannosyl phosphate + L-threonyl-[protein] = 3-O-(alpha-D-mannosyl)-L-threonyl-[protein] + a di-trans,poly-cis-dolichyl phosphate + H(+)</text>
        <dbReference type="Rhea" id="RHEA:53396"/>
        <dbReference type="Rhea" id="RHEA-COMP:11060"/>
        <dbReference type="Rhea" id="RHEA-COMP:13547"/>
        <dbReference type="Rhea" id="RHEA-COMP:19498"/>
        <dbReference type="Rhea" id="RHEA-COMP:19501"/>
        <dbReference type="ChEBI" id="CHEBI:15378"/>
        <dbReference type="ChEBI" id="CHEBI:30013"/>
        <dbReference type="ChEBI" id="CHEBI:57683"/>
        <dbReference type="ChEBI" id="CHEBI:58211"/>
        <dbReference type="ChEBI" id="CHEBI:137323"/>
        <dbReference type="EC" id="2.4.1.109"/>
    </reaction>
</comment>
<dbReference type="GO" id="GO:0004169">
    <property type="term" value="F:dolichyl-phosphate-mannose-protein mannosyltransferase activity"/>
    <property type="evidence" value="ECO:0007669"/>
    <property type="project" value="UniProtKB-EC"/>
</dbReference>
<evidence type="ECO:0000256" key="14">
    <source>
        <dbReference type="ARBA" id="ARBA00045085"/>
    </source>
</evidence>
<dbReference type="GO" id="GO:0016020">
    <property type="term" value="C:membrane"/>
    <property type="evidence" value="ECO:0007669"/>
    <property type="project" value="UniProtKB-SubCell"/>
</dbReference>
<dbReference type="PANTHER" id="PTHR44227:SF3">
    <property type="entry name" value="PROTEIN O-MANNOSYL-TRANSFERASE TMTC4"/>
    <property type="match status" value="1"/>
</dbReference>
<dbReference type="OrthoDB" id="19588at2759"/>
<evidence type="ECO:0000256" key="16">
    <source>
        <dbReference type="PROSITE-ProRule" id="PRU00339"/>
    </source>
</evidence>
<feature type="repeat" description="TPR" evidence="16">
    <location>
        <begin position="594"/>
        <end position="627"/>
    </location>
</feature>
<dbReference type="SUPFAM" id="SSF81901">
    <property type="entry name" value="HCP-like"/>
    <property type="match status" value="1"/>
</dbReference>
<comment type="catalytic activity">
    <reaction evidence="15">
        <text>a di-trans,poly-cis-dolichyl beta-D-mannosyl phosphate + L-seryl-[protein] = 3-O-(alpha-D-mannosyl)-L-seryl-[protein] + a di-trans,poly-cis-dolichyl phosphate + H(+)</text>
        <dbReference type="Rhea" id="RHEA:17377"/>
        <dbReference type="Rhea" id="RHEA-COMP:9863"/>
        <dbReference type="Rhea" id="RHEA-COMP:13546"/>
        <dbReference type="Rhea" id="RHEA-COMP:19498"/>
        <dbReference type="Rhea" id="RHEA-COMP:19501"/>
        <dbReference type="ChEBI" id="CHEBI:15378"/>
        <dbReference type="ChEBI" id="CHEBI:29999"/>
        <dbReference type="ChEBI" id="CHEBI:57683"/>
        <dbReference type="ChEBI" id="CHEBI:58211"/>
        <dbReference type="ChEBI" id="CHEBI:137321"/>
        <dbReference type="EC" id="2.4.1.109"/>
    </reaction>
</comment>
<evidence type="ECO:0000256" key="3">
    <source>
        <dbReference type="ARBA" id="ARBA00004240"/>
    </source>
</evidence>
<feature type="repeat" description="TPR" evidence="16">
    <location>
        <begin position="491"/>
        <end position="524"/>
    </location>
</feature>
<evidence type="ECO:0000313" key="20">
    <source>
        <dbReference type="Proteomes" id="UP000183832"/>
    </source>
</evidence>
<feature type="repeat" description="TPR" evidence="16">
    <location>
        <begin position="423"/>
        <end position="456"/>
    </location>
</feature>
<evidence type="ECO:0000256" key="11">
    <source>
        <dbReference type="ARBA" id="ARBA00022824"/>
    </source>
</evidence>
<evidence type="ECO:0000256" key="8">
    <source>
        <dbReference type="ARBA" id="ARBA00022692"/>
    </source>
</evidence>
<dbReference type="GO" id="GO:0030968">
    <property type="term" value="P:endoplasmic reticulum unfolded protein response"/>
    <property type="evidence" value="ECO:0007669"/>
    <property type="project" value="TreeGrafter"/>
</dbReference>
<dbReference type="SMART" id="SM00028">
    <property type="entry name" value="TPR"/>
    <property type="match status" value="6"/>
</dbReference>
<feature type="transmembrane region" description="Helical" evidence="17">
    <location>
        <begin position="56"/>
        <end position="74"/>
    </location>
</feature>
<feature type="non-terminal residue" evidence="19">
    <location>
        <position position="1"/>
    </location>
</feature>
<feature type="repeat" description="TPR" evidence="16">
    <location>
        <begin position="457"/>
        <end position="490"/>
    </location>
</feature>
<feature type="transmembrane region" description="Helical" evidence="17">
    <location>
        <begin position="268"/>
        <end position="286"/>
    </location>
</feature>
<evidence type="ECO:0000256" key="10">
    <source>
        <dbReference type="ARBA" id="ARBA00022803"/>
    </source>
</evidence>
<dbReference type="Pfam" id="PF00515">
    <property type="entry name" value="TPR_1"/>
    <property type="match status" value="1"/>
</dbReference>
<evidence type="ECO:0000256" key="13">
    <source>
        <dbReference type="ARBA" id="ARBA00023136"/>
    </source>
</evidence>
<keyword evidence="7" id="KW-0808">Transferase</keyword>
<dbReference type="STRING" id="568069.A0A1J1IES7"/>
<feature type="transmembrane region" description="Helical" evidence="17">
    <location>
        <begin position="319"/>
        <end position="335"/>
    </location>
</feature>
<feature type="transmembrane region" description="Helical" evidence="17">
    <location>
        <begin position="347"/>
        <end position="365"/>
    </location>
</feature>
<dbReference type="Pfam" id="PF13431">
    <property type="entry name" value="TPR_17"/>
    <property type="match status" value="1"/>
</dbReference>
<dbReference type="Pfam" id="PF13181">
    <property type="entry name" value="TPR_8"/>
    <property type="match status" value="2"/>
</dbReference>
<feature type="domain" description="DUF1736" evidence="18">
    <location>
        <begin position="206"/>
        <end position="278"/>
    </location>
</feature>
<dbReference type="PANTHER" id="PTHR44227">
    <property type="match status" value="1"/>
</dbReference>
<dbReference type="EC" id="2.4.1.109" evidence="6"/>
<dbReference type="InterPro" id="IPR013618">
    <property type="entry name" value="TMTC_DUF1736"/>
</dbReference>
<keyword evidence="11" id="KW-0256">Endoplasmic reticulum</keyword>
<dbReference type="Proteomes" id="UP000183832">
    <property type="component" value="Unassembled WGS sequence"/>
</dbReference>
<dbReference type="Pfam" id="PF08409">
    <property type="entry name" value="TMTC_DUF1736"/>
    <property type="match status" value="1"/>
</dbReference>
<keyword evidence="9" id="KW-0677">Repeat</keyword>
<sequence length="641" mass="74208">HVVHFLQNAFQNDFWGNNLTSKDSHKSYRPLTTLTFAIQHHLEGIFNSQSMKTVNLVIHIINCCLMLHFLKAIIADRKLRFLSVLIFSLHPIHVEAVSGIVSRSDLMACFIFLLSGILYFNVFYKDSNSFNITHVCYLLCVGALAAIGILFKENTITIMPMLATIDFIRNFKKLKQFLPKALVLRLIILVVLTLVILVTRLKIQNFETPTFRREDNPIAFADDSTTRILTQNYLYALNFYLLLVPDWLCFDWSFDSIDLIHKFNDSRIIFIVIFHVFLATIVFAGFKRKKILIALSLMVVPFLPATGIIKVGFVVAERILYIPSIGFCLLIAIGLRDLLKKFSSQKYFIYTIFFIFLAFHGLKTYHRAMEWTNEHKLFYSALKVVPKNAKVYYNVARISSEVQDIETSLKFYRKAIQLHPNYESAHMNLGNLYRELHEYEKAKFHLKRAVGILEEFPTAWMNLGIVQAVLKEHQEAEESYFKALSYRKNYANCYYNLGNLYIDTKNFSSAISSWKRAISINPNHKKAWSNILAYYDNQLNNHDDVLKYSEIALNYLPNDANILFSRANTFGKLSRFNEAEAIFKQIIEAEPKKSIFYANLGVLYHRWGKKELAKKNYKIALSLDANLKNAQTNLIKLQGLS</sequence>
<protein>
    <recommendedName>
        <fullName evidence="6">dolichyl-phosphate-mannose--protein mannosyltransferase</fullName>
        <ecNumber evidence="6">2.4.1.109</ecNumber>
    </recommendedName>
</protein>
<organism evidence="19 20">
    <name type="scientific">Clunio marinus</name>
    <dbReference type="NCBI Taxonomy" id="568069"/>
    <lineage>
        <taxon>Eukaryota</taxon>
        <taxon>Metazoa</taxon>
        <taxon>Ecdysozoa</taxon>
        <taxon>Arthropoda</taxon>
        <taxon>Hexapoda</taxon>
        <taxon>Insecta</taxon>
        <taxon>Pterygota</taxon>
        <taxon>Neoptera</taxon>
        <taxon>Endopterygota</taxon>
        <taxon>Diptera</taxon>
        <taxon>Nematocera</taxon>
        <taxon>Chironomoidea</taxon>
        <taxon>Chironomidae</taxon>
        <taxon>Clunio</taxon>
    </lineage>
</organism>
<comment type="similarity">
    <text evidence="5">Belongs to the TMTC family.</text>
</comment>
<feature type="repeat" description="TPR" evidence="16">
    <location>
        <begin position="560"/>
        <end position="593"/>
    </location>
</feature>
<feature type="transmembrane region" description="Helical" evidence="17">
    <location>
        <begin position="130"/>
        <end position="151"/>
    </location>
</feature>
<evidence type="ECO:0000259" key="18">
    <source>
        <dbReference type="Pfam" id="PF08409"/>
    </source>
</evidence>
<keyword evidence="12 17" id="KW-1133">Transmembrane helix</keyword>
<evidence type="ECO:0000256" key="6">
    <source>
        <dbReference type="ARBA" id="ARBA00012839"/>
    </source>
</evidence>
<name>A0A1J1IES7_9DIPT</name>
<dbReference type="InterPro" id="IPR019734">
    <property type="entry name" value="TPR_rpt"/>
</dbReference>